<dbReference type="PRINTS" id="PR00792">
    <property type="entry name" value="PEPSIN"/>
</dbReference>
<keyword evidence="10" id="KW-1133">Transmembrane helix</keyword>
<evidence type="ECO:0000256" key="9">
    <source>
        <dbReference type="SAM" id="MobiDB-lite"/>
    </source>
</evidence>
<evidence type="ECO:0000256" key="1">
    <source>
        <dbReference type="ARBA" id="ARBA00007447"/>
    </source>
</evidence>
<sequence>MKTAAASVLALAYGALAQNVVEFPVTKGIPGVQLGTVPSLGRRDTYTHRLINNIAGGGYYAQVQVGNPPQNITMLLDTGSSDAWVLSNKADLCTNKVVQEEYGMKCIDTYNPTKSSTHKMLHPNGFKITYLDNGVASGDYISDDFSIGGTTIKSLQMALVTKAVRNTGILGLGFSASEKAAQKYPNMVDQLSNQGLISKKAFSLYLNDRRTDAGSILFGGIDTDKFIGSLQTLPMLSANGTYSSFEVDFTGLSITWTNGTTLTTNTSILDHPAPAVLDSGTTLSYLPDEMTDIISPALSTAFDPDLRMTLIDCNYLTTERNLRITFRFNSTVTIAVPVYEMVLDVLGNYRIHPSIPFSKSACLFGIQSTAIFEQTGTVKQSNFTLLGDTFLRSAYVVFDLQHYQIGLAQANLNSSRAAVVELNSAATKLPAATGVTAQQTTYTPTTSPITLTPAPEENAASSLRRGSASSPPLAIAEMAVVAAVTGLLALLGGCSLFVV</sequence>
<name>A0AAN6X453_9PEZI</name>
<proteinExistence type="inferred from homology"/>
<feature type="disulfide bond" evidence="7">
    <location>
        <begin position="313"/>
        <end position="362"/>
    </location>
</feature>
<comment type="caution">
    <text evidence="13">The sequence shown here is derived from an EMBL/GenBank/DDBJ whole genome shotgun (WGS) entry which is preliminary data.</text>
</comment>
<keyword evidence="2 8" id="KW-0645">Protease</keyword>
<evidence type="ECO:0000256" key="5">
    <source>
        <dbReference type="ARBA" id="ARBA00022801"/>
    </source>
</evidence>
<feature type="chain" id="PRO_5042882391" evidence="11">
    <location>
        <begin position="18"/>
        <end position="499"/>
    </location>
</feature>
<evidence type="ECO:0000256" key="4">
    <source>
        <dbReference type="ARBA" id="ARBA00022750"/>
    </source>
</evidence>
<accession>A0AAN6X453</accession>
<keyword evidence="10" id="KW-0812">Transmembrane</keyword>
<reference evidence="13" key="1">
    <citation type="journal article" date="2023" name="Mol. Phylogenet. Evol.">
        <title>Genome-scale phylogeny and comparative genomics of the fungal order Sordariales.</title>
        <authorList>
            <person name="Hensen N."/>
            <person name="Bonometti L."/>
            <person name="Westerberg I."/>
            <person name="Brannstrom I.O."/>
            <person name="Guillou S."/>
            <person name="Cros-Aarteil S."/>
            <person name="Calhoun S."/>
            <person name="Haridas S."/>
            <person name="Kuo A."/>
            <person name="Mondo S."/>
            <person name="Pangilinan J."/>
            <person name="Riley R."/>
            <person name="LaButti K."/>
            <person name="Andreopoulos B."/>
            <person name="Lipzen A."/>
            <person name="Chen C."/>
            <person name="Yan M."/>
            <person name="Daum C."/>
            <person name="Ng V."/>
            <person name="Clum A."/>
            <person name="Steindorff A."/>
            <person name="Ohm R.A."/>
            <person name="Martin F."/>
            <person name="Silar P."/>
            <person name="Natvig D.O."/>
            <person name="Lalanne C."/>
            <person name="Gautier V."/>
            <person name="Ament-Velasquez S.L."/>
            <person name="Kruys A."/>
            <person name="Hutchinson M.I."/>
            <person name="Powell A.J."/>
            <person name="Barry K."/>
            <person name="Miller A.N."/>
            <person name="Grigoriev I.V."/>
            <person name="Debuchy R."/>
            <person name="Gladieux P."/>
            <person name="Hiltunen Thoren M."/>
            <person name="Johannesson H."/>
        </authorList>
    </citation>
    <scope>NUCLEOTIDE SEQUENCE</scope>
    <source>
        <strain evidence="13">PSN309</strain>
    </source>
</reference>
<dbReference type="PROSITE" id="PS00141">
    <property type="entry name" value="ASP_PROTEASE"/>
    <property type="match status" value="1"/>
</dbReference>
<evidence type="ECO:0000256" key="11">
    <source>
        <dbReference type="SAM" id="SignalP"/>
    </source>
</evidence>
<feature type="domain" description="Peptidase A1" evidence="12">
    <location>
        <begin position="59"/>
        <end position="408"/>
    </location>
</feature>
<keyword evidence="4 8" id="KW-0064">Aspartyl protease</keyword>
<keyword evidence="7" id="KW-1015">Disulfide bond</keyword>
<gene>
    <name evidence="13" type="ORF">QBC35DRAFT_226191</name>
</gene>
<feature type="active site" evidence="6">
    <location>
        <position position="278"/>
    </location>
</feature>
<evidence type="ECO:0000313" key="14">
    <source>
        <dbReference type="Proteomes" id="UP001302126"/>
    </source>
</evidence>
<keyword evidence="5 8" id="KW-0378">Hydrolase</keyword>
<evidence type="ECO:0000313" key="13">
    <source>
        <dbReference type="EMBL" id="KAK4192530.1"/>
    </source>
</evidence>
<evidence type="ECO:0000259" key="12">
    <source>
        <dbReference type="PROSITE" id="PS51767"/>
    </source>
</evidence>
<feature type="active site" evidence="6">
    <location>
        <position position="77"/>
    </location>
</feature>
<dbReference type="EMBL" id="MU864354">
    <property type="protein sequence ID" value="KAK4192530.1"/>
    <property type="molecule type" value="Genomic_DNA"/>
</dbReference>
<dbReference type="InterPro" id="IPR033121">
    <property type="entry name" value="PEPTIDASE_A1"/>
</dbReference>
<keyword evidence="14" id="KW-1185">Reference proteome</keyword>
<evidence type="ECO:0000256" key="7">
    <source>
        <dbReference type="PIRSR" id="PIRSR601461-2"/>
    </source>
</evidence>
<dbReference type="Pfam" id="PF00026">
    <property type="entry name" value="Asp"/>
    <property type="match status" value="1"/>
</dbReference>
<evidence type="ECO:0000256" key="8">
    <source>
        <dbReference type="RuleBase" id="RU000454"/>
    </source>
</evidence>
<feature type="transmembrane region" description="Helical" evidence="10">
    <location>
        <begin position="473"/>
        <end position="498"/>
    </location>
</feature>
<dbReference type="PANTHER" id="PTHR47966">
    <property type="entry name" value="BETA-SITE APP-CLEAVING ENZYME, ISOFORM A-RELATED"/>
    <property type="match status" value="1"/>
</dbReference>
<protein>
    <submittedName>
        <fullName evidence="13">Aspartic peptidase domain-containing protein</fullName>
    </submittedName>
</protein>
<dbReference type="AlphaFoldDB" id="A0AAN6X453"/>
<feature type="region of interest" description="Disordered" evidence="9">
    <location>
        <begin position="441"/>
        <end position="465"/>
    </location>
</feature>
<dbReference type="Proteomes" id="UP001302126">
    <property type="component" value="Unassembled WGS sequence"/>
</dbReference>
<reference evidence="13" key="2">
    <citation type="submission" date="2023-05" db="EMBL/GenBank/DDBJ databases">
        <authorList>
            <consortium name="Lawrence Berkeley National Laboratory"/>
            <person name="Steindorff A."/>
            <person name="Hensen N."/>
            <person name="Bonometti L."/>
            <person name="Westerberg I."/>
            <person name="Brannstrom I.O."/>
            <person name="Guillou S."/>
            <person name="Cros-Aarteil S."/>
            <person name="Calhoun S."/>
            <person name="Haridas S."/>
            <person name="Kuo A."/>
            <person name="Mondo S."/>
            <person name="Pangilinan J."/>
            <person name="Riley R."/>
            <person name="Labutti K."/>
            <person name="Andreopoulos B."/>
            <person name="Lipzen A."/>
            <person name="Chen C."/>
            <person name="Yanf M."/>
            <person name="Daum C."/>
            <person name="Ng V."/>
            <person name="Clum A."/>
            <person name="Ohm R."/>
            <person name="Martin F."/>
            <person name="Silar P."/>
            <person name="Natvig D."/>
            <person name="Lalanne C."/>
            <person name="Gautier V."/>
            <person name="Ament-Velasquez S.L."/>
            <person name="Kruys A."/>
            <person name="Hutchinson M.I."/>
            <person name="Powell A.J."/>
            <person name="Barry K."/>
            <person name="Miller A.N."/>
            <person name="Grigoriev I.V."/>
            <person name="Debuchy R."/>
            <person name="Gladieux P."/>
            <person name="Thoren M.H."/>
            <person name="Johannesson H."/>
        </authorList>
    </citation>
    <scope>NUCLEOTIDE SEQUENCE</scope>
    <source>
        <strain evidence="13">PSN309</strain>
    </source>
</reference>
<evidence type="ECO:0000256" key="10">
    <source>
        <dbReference type="SAM" id="Phobius"/>
    </source>
</evidence>
<dbReference type="InterPro" id="IPR033876">
    <property type="entry name" value="SAP-like"/>
</dbReference>
<dbReference type="SUPFAM" id="SSF50630">
    <property type="entry name" value="Acid proteases"/>
    <property type="match status" value="1"/>
</dbReference>
<dbReference type="InterPro" id="IPR001461">
    <property type="entry name" value="Aspartic_peptidase_A1"/>
</dbReference>
<organism evidence="13 14">
    <name type="scientific">Podospora australis</name>
    <dbReference type="NCBI Taxonomy" id="1536484"/>
    <lineage>
        <taxon>Eukaryota</taxon>
        <taxon>Fungi</taxon>
        <taxon>Dikarya</taxon>
        <taxon>Ascomycota</taxon>
        <taxon>Pezizomycotina</taxon>
        <taxon>Sordariomycetes</taxon>
        <taxon>Sordariomycetidae</taxon>
        <taxon>Sordariales</taxon>
        <taxon>Podosporaceae</taxon>
        <taxon>Podospora</taxon>
    </lineage>
</organism>
<dbReference type="GO" id="GO:0004190">
    <property type="term" value="F:aspartic-type endopeptidase activity"/>
    <property type="evidence" value="ECO:0007669"/>
    <property type="project" value="UniProtKB-KW"/>
</dbReference>
<dbReference type="InterPro" id="IPR001969">
    <property type="entry name" value="Aspartic_peptidase_AS"/>
</dbReference>
<comment type="similarity">
    <text evidence="1 8">Belongs to the peptidase A1 family.</text>
</comment>
<evidence type="ECO:0000256" key="2">
    <source>
        <dbReference type="ARBA" id="ARBA00022670"/>
    </source>
</evidence>
<dbReference type="Gene3D" id="2.40.70.10">
    <property type="entry name" value="Acid Proteases"/>
    <property type="match status" value="2"/>
</dbReference>
<evidence type="ECO:0000256" key="6">
    <source>
        <dbReference type="PIRSR" id="PIRSR601461-1"/>
    </source>
</evidence>
<evidence type="ECO:0000256" key="3">
    <source>
        <dbReference type="ARBA" id="ARBA00022729"/>
    </source>
</evidence>
<feature type="signal peptide" evidence="11">
    <location>
        <begin position="1"/>
        <end position="17"/>
    </location>
</feature>
<dbReference type="CDD" id="cd05474">
    <property type="entry name" value="SAP_like"/>
    <property type="match status" value="1"/>
</dbReference>
<keyword evidence="3 11" id="KW-0732">Signal</keyword>
<dbReference type="InterPro" id="IPR021109">
    <property type="entry name" value="Peptidase_aspartic_dom_sf"/>
</dbReference>
<dbReference type="PROSITE" id="PS51767">
    <property type="entry name" value="PEPTIDASE_A1"/>
    <property type="match status" value="1"/>
</dbReference>
<dbReference type="GO" id="GO:0006508">
    <property type="term" value="P:proteolysis"/>
    <property type="evidence" value="ECO:0007669"/>
    <property type="project" value="UniProtKB-KW"/>
</dbReference>
<dbReference type="PANTHER" id="PTHR47966:SF65">
    <property type="entry name" value="ASPARTIC-TYPE ENDOPEPTIDASE"/>
    <property type="match status" value="1"/>
</dbReference>
<keyword evidence="10" id="KW-0472">Membrane</keyword>